<geneLocation type="plasmid" evidence="3 4">
    <name>megaplasmid pDF308</name>
</geneLocation>
<organism evidence="3 4">
    <name type="scientific">Deferribacter desulfuricans (strain DSM 14783 / JCM 11476 / NBRC 101012 / SSM1)</name>
    <dbReference type="NCBI Taxonomy" id="639282"/>
    <lineage>
        <taxon>Bacteria</taxon>
        <taxon>Pseudomonadati</taxon>
        <taxon>Deferribacterota</taxon>
        <taxon>Deferribacteres</taxon>
        <taxon>Deferribacterales</taxon>
        <taxon>Deferribacteraceae</taxon>
        <taxon>Deferribacter</taxon>
    </lineage>
</organism>
<keyword evidence="1" id="KW-0175">Coiled coil</keyword>
<keyword evidence="3" id="KW-0614">Plasmid</keyword>
<protein>
    <submittedName>
        <fullName evidence="3">Uncharacterized protein</fullName>
    </submittedName>
</protein>
<proteinExistence type="predicted"/>
<accession>D3PF61</accession>
<feature type="coiled-coil region" evidence="1">
    <location>
        <begin position="64"/>
        <end position="91"/>
    </location>
</feature>
<sequence>MFNKLKGIISKGTKTAGDIVSIQKELNKLKKEKWDLQDNLIKDILSYPVNKEDTESLVGLADLVVKFKSDYEIIENEIKVKQEELDNIKGSIKSDVVNTFKKSNKNDDSVDAANNSTDEINN</sequence>
<dbReference type="Proteomes" id="UP000001520">
    <property type="component" value="Plasmid megaplasmid pDF308"/>
</dbReference>
<dbReference type="AlphaFoldDB" id="D3PF61"/>
<evidence type="ECO:0000313" key="4">
    <source>
        <dbReference type="Proteomes" id="UP000001520"/>
    </source>
</evidence>
<feature type="compositionally biased region" description="Polar residues" evidence="2">
    <location>
        <begin position="112"/>
        <end position="122"/>
    </location>
</feature>
<dbReference type="RefSeq" id="WP_013009065.1">
    <property type="nucleotide sequence ID" value="NC_013940.1"/>
</dbReference>
<name>D3PF61_DEFDS</name>
<reference evidence="3 4" key="1">
    <citation type="journal article" date="2010" name="DNA Res.">
        <title>Bacterial lifestyle in a deep-sea hydrothermal vent chimney revealed by the genome sequence of the thermophilic bacterium Deferribacter desulfuricans SSM1.</title>
        <authorList>
            <person name="Takaki Y."/>
            <person name="Shimamura S."/>
            <person name="Nakagawa S."/>
            <person name="Fukuhara Y."/>
            <person name="Horikawa H."/>
            <person name="Ankai A."/>
            <person name="Harada T."/>
            <person name="Hosoyama A."/>
            <person name="Oguchi A."/>
            <person name="Fukui S."/>
            <person name="Fujita N."/>
            <person name="Takami H."/>
            <person name="Takai K."/>
        </authorList>
    </citation>
    <scope>NUCLEOTIDE SEQUENCE [LARGE SCALE GENOMIC DNA]</scope>
    <source>
        <strain evidence="4">DSM 14783 / JCM 11476 / NBRC 101012 / SSM1</strain>
        <plasmid evidence="4">Plasmid megaplasmid pDF308</plasmid>
    </source>
</reference>
<dbReference type="EMBL" id="AP011530">
    <property type="protein sequence ID" value="BAI81853.1"/>
    <property type="molecule type" value="Genomic_DNA"/>
</dbReference>
<feature type="region of interest" description="Disordered" evidence="2">
    <location>
        <begin position="103"/>
        <end position="122"/>
    </location>
</feature>
<dbReference type="KEGG" id="ddf:DEFDS_P233"/>
<evidence type="ECO:0000256" key="1">
    <source>
        <dbReference type="SAM" id="Coils"/>
    </source>
</evidence>
<evidence type="ECO:0000256" key="2">
    <source>
        <dbReference type="SAM" id="MobiDB-lite"/>
    </source>
</evidence>
<keyword evidence="4" id="KW-1185">Reference proteome</keyword>
<dbReference type="HOGENOM" id="CLU_2022922_0_0_0"/>
<evidence type="ECO:0000313" key="3">
    <source>
        <dbReference type="EMBL" id="BAI81853.1"/>
    </source>
</evidence>
<gene>
    <name evidence="3" type="ordered locus">DEFDS_P233</name>
</gene>